<dbReference type="AlphaFoldDB" id="A0A4P9WAQ4"/>
<evidence type="ECO:0000256" key="9">
    <source>
        <dbReference type="ARBA" id="ARBA00025276"/>
    </source>
</evidence>
<accession>A0A4P9WAQ4</accession>
<evidence type="ECO:0000256" key="8">
    <source>
        <dbReference type="ARBA" id="ARBA00023136"/>
    </source>
</evidence>
<evidence type="ECO:0000256" key="2">
    <source>
        <dbReference type="ARBA" id="ARBA00010320"/>
    </source>
</evidence>
<keyword evidence="10" id="KW-0694">RNA-binding</keyword>
<evidence type="ECO:0000256" key="3">
    <source>
        <dbReference type="ARBA" id="ARBA00020222"/>
    </source>
</evidence>
<dbReference type="InterPro" id="IPR018850">
    <property type="entry name" value="Mt_escape_2_C"/>
</dbReference>
<feature type="domain" description="Mitochondrial escape protein 2 C-terminal" evidence="11">
    <location>
        <begin position="5"/>
        <end position="121"/>
    </location>
</feature>
<evidence type="ECO:0000256" key="6">
    <source>
        <dbReference type="ARBA" id="ARBA00022989"/>
    </source>
</evidence>
<evidence type="ECO:0000313" key="13">
    <source>
        <dbReference type="Proteomes" id="UP000269721"/>
    </source>
</evidence>
<comment type="subcellular location">
    <subcellularLocation>
        <location evidence="1 10">Mitochondrion inner membrane</location>
        <topology evidence="1 10">Single-pass membrane protein</topology>
    </subcellularLocation>
</comment>
<evidence type="ECO:0000256" key="4">
    <source>
        <dbReference type="ARBA" id="ARBA00022692"/>
    </source>
</evidence>
<dbReference type="GO" id="GO:0005743">
    <property type="term" value="C:mitochondrial inner membrane"/>
    <property type="evidence" value="ECO:0007669"/>
    <property type="project" value="UniProtKB-SubCell"/>
</dbReference>
<evidence type="ECO:0000256" key="1">
    <source>
        <dbReference type="ARBA" id="ARBA00004434"/>
    </source>
</evidence>
<keyword evidence="13" id="KW-1185">Reference proteome</keyword>
<name>A0A4P9WAQ4_9FUNG</name>
<comment type="similarity">
    <text evidence="2 10">Belongs to the YME2 family.</text>
</comment>
<proteinExistence type="inferred from homology"/>
<protein>
    <recommendedName>
        <fullName evidence="3 10">Mitochondrial escape protein 2</fullName>
    </recommendedName>
</protein>
<dbReference type="EMBL" id="KZ996846">
    <property type="protein sequence ID" value="RKO88238.1"/>
    <property type="molecule type" value="Genomic_DNA"/>
</dbReference>
<sequence>MGEDTKEAGYSWTPIQMWKVIQMLAANDEVSYDHLRMHPLFKGDDLPLQQMERTGLILLHRDLSRPVTLHAGKPVYRTAFERIATDARLAAVMGILTNKQLVADEEKRIRDMEEEMALIARFGGGKEVAGRVVYLGKRIAEGSDKVVGWQEEIKKFGKVLA</sequence>
<evidence type="ECO:0000256" key="7">
    <source>
        <dbReference type="ARBA" id="ARBA00023128"/>
    </source>
</evidence>
<dbReference type="OrthoDB" id="10267654at2759"/>
<reference evidence="13" key="1">
    <citation type="journal article" date="2018" name="Nat. Microbiol.">
        <title>Leveraging single-cell genomics to expand the fungal tree of life.</title>
        <authorList>
            <person name="Ahrendt S.R."/>
            <person name="Quandt C.A."/>
            <person name="Ciobanu D."/>
            <person name="Clum A."/>
            <person name="Salamov A."/>
            <person name="Andreopoulos B."/>
            <person name="Cheng J.F."/>
            <person name="Woyke T."/>
            <person name="Pelin A."/>
            <person name="Henrissat B."/>
            <person name="Reynolds N.K."/>
            <person name="Benny G.L."/>
            <person name="Smith M.E."/>
            <person name="James T.Y."/>
            <person name="Grigoriev I.V."/>
        </authorList>
    </citation>
    <scope>NUCLEOTIDE SEQUENCE [LARGE SCALE GENOMIC DNA]</scope>
</reference>
<dbReference type="GO" id="GO:0003723">
    <property type="term" value="F:RNA binding"/>
    <property type="evidence" value="ECO:0007669"/>
    <property type="project" value="UniProtKB-UniRule"/>
</dbReference>
<evidence type="ECO:0000259" key="11">
    <source>
        <dbReference type="Pfam" id="PF10443"/>
    </source>
</evidence>
<keyword evidence="8" id="KW-0472">Membrane</keyword>
<keyword evidence="6" id="KW-1133">Transmembrane helix</keyword>
<evidence type="ECO:0000313" key="12">
    <source>
        <dbReference type="EMBL" id="RKO88238.1"/>
    </source>
</evidence>
<gene>
    <name evidence="12" type="ORF">BDK51DRAFT_52558</name>
</gene>
<dbReference type="Pfam" id="PF10443">
    <property type="entry name" value="RNA12"/>
    <property type="match status" value="1"/>
</dbReference>
<dbReference type="GO" id="GO:0006397">
    <property type="term" value="P:mRNA processing"/>
    <property type="evidence" value="ECO:0007669"/>
    <property type="project" value="UniProtKB-UniRule"/>
</dbReference>
<dbReference type="PANTHER" id="PTHR32198:SF2">
    <property type="entry name" value="MITOCHONDRIAL ESCAPE PROTEIN 2"/>
    <property type="match status" value="1"/>
</dbReference>
<comment type="function">
    <text evidence="9 10">Plays a role in maintaining the mitochondrial genome and in controlling the mtDNA escape. Involved in the regulation of mtDNA nucleotide structure and number. May have a dispensable role in early maturation of pre-rRNA.</text>
</comment>
<evidence type="ECO:0000256" key="5">
    <source>
        <dbReference type="ARBA" id="ARBA00022792"/>
    </source>
</evidence>
<organism evidence="12 13">
    <name type="scientific">Blyttiomyces helicus</name>
    <dbReference type="NCBI Taxonomy" id="388810"/>
    <lineage>
        <taxon>Eukaryota</taxon>
        <taxon>Fungi</taxon>
        <taxon>Fungi incertae sedis</taxon>
        <taxon>Chytridiomycota</taxon>
        <taxon>Chytridiomycota incertae sedis</taxon>
        <taxon>Chytridiomycetes</taxon>
        <taxon>Chytridiomycetes incertae sedis</taxon>
        <taxon>Blyttiomyces</taxon>
    </lineage>
</organism>
<keyword evidence="7 10" id="KW-0496">Mitochondrion</keyword>
<dbReference type="PANTHER" id="PTHR32198">
    <property type="entry name" value="MITOCHONDRIAL ESCAPE PROTEIN 2"/>
    <property type="match status" value="1"/>
</dbReference>
<keyword evidence="4" id="KW-0812">Transmembrane</keyword>
<keyword evidence="10" id="KW-0507">mRNA processing</keyword>
<evidence type="ECO:0000256" key="10">
    <source>
        <dbReference type="RuleBase" id="RU367108"/>
    </source>
</evidence>
<dbReference type="InterPro" id="IPR039627">
    <property type="entry name" value="Yme2_C"/>
</dbReference>
<dbReference type="Proteomes" id="UP000269721">
    <property type="component" value="Unassembled WGS sequence"/>
</dbReference>
<keyword evidence="5 10" id="KW-0999">Mitochondrion inner membrane</keyword>